<dbReference type="GO" id="GO:0140359">
    <property type="term" value="F:ABC-type transporter activity"/>
    <property type="evidence" value="ECO:0007669"/>
    <property type="project" value="InterPro"/>
</dbReference>
<protein>
    <submittedName>
        <fullName evidence="7">ABC-2 family transporter protein</fullName>
    </submittedName>
</protein>
<dbReference type="InterPro" id="IPR013525">
    <property type="entry name" value="ABC2_TM"/>
</dbReference>
<feature type="transmembrane region" description="Helical" evidence="5">
    <location>
        <begin position="300"/>
        <end position="320"/>
    </location>
</feature>
<dbReference type="STRING" id="1280514.AXFE_26030"/>
<gene>
    <name evidence="7" type="ORF">AXFE_26030</name>
</gene>
<comment type="subcellular location">
    <subcellularLocation>
        <location evidence="1">Membrane</location>
        <topology evidence="1">Multi-pass membrane protein</topology>
    </subcellularLocation>
</comment>
<dbReference type="PANTHER" id="PTHR43471">
    <property type="entry name" value="ABC TRANSPORTER PERMEASE"/>
    <property type="match status" value="1"/>
</dbReference>
<feature type="transmembrane region" description="Helical" evidence="5">
    <location>
        <begin position="229"/>
        <end position="254"/>
    </location>
</feature>
<keyword evidence="8" id="KW-1185">Reference proteome</keyword>
<keyword evidence="2 5" id="KW-0812">Transmembrane</keyword>
<feature type="transmembrane region" description="Helical" evidence="5">
    <location>
        <begin position="266"/>
        <end position="288"/>
    </location>
</feature>
<accession>A0A0D8HEZ6</accession>
<feature type="transmembrane region" description="Helical" evidence="5">
    <location>
        <begin position="181"/>
        <end position="204"/>
    </location>
</feature>
<evidence type="ECO:0000256" key="4">
    <source>
        <dbReference type="ARBA" id="ARBA00023136"/>
    </source>
</evidence>
<dbReference type="Pfam" id="PF12698">
    <property type="entry name" value="ABC2_membrane_3"/>
    <property type="match status" value="1"/>
</dbReference>
<dbReference type="AlphaFoldDB" id="A0A0D8HEZ6"/>
<evidence type="ECO:0000259" key="6">
    <source>
        <dbReference type="Pfam" id="PF12698"/>
    </source>
</evidence>
<reference evidence="7 8" key="1">
    <citation type="submission" date="2015-01" db="EMBL/GenBank/DDBJ databases">
        <title>Draft genome of the acidophilic iron oxidizer Acidithrix ferrooxidans strain Py-F3.</title>
        <authorList>
            <person name="Poehlein A."/>
            <person name="Eisen S."/>
            <person name="Schloemann M."/>
            <person name="Johnson B.D."/>
            <person name="Daniel R."/>
            <person name="Muehling M."/>
        </authorList>
    </citation>
    <scope>NUCLEOTIDE SEQUENCE [LARGE SCALE GENOMIC DNA]</scope>
    <source>
        <strain evidence="7 8">Py-F3</strain>
    </source>
</reference>
<evidence type="ECO:0000313" key="7">
    <source>
        <dbReference type="EMBL" id="KJF16540.1"/>
    </source>
</evidence>
<name>A0A0D8HEZ6_9ACTN</name>
<keyword evidence="4 5" id="KW-0472">Membrane</keyword>
<feature type="domain" description="ABC-2 type transporter transmembrane" evidence="6">
    <location>
        <begin position="29"/>
        <end position="371"/>
    </location>
</feature>
<evidence type="ECO:0000256" key="1">
    <source>
        <dbReference type="ARBA" id="ARBA00004141"/>
    </source>
</evidence>
<dbReference type="EMBL" id="JXYS01000080">
    <property type="protein sequence ID" value="KJF16540.1"/>
    <property type="molecule type" value="Genomic_DNA"/>
</dbReference>
<evidence type="ECO:0000256" key="5">
    <source>
        <dbReference type="SAM" id="Phobius"/>
    </source>
</evidence>
<evidence type="ECO:0000256" key="2">
    <source>
        <dbReference type="ARBA" id="ARBA00022692"/>
    </source>
</evidence>
<sequence>MKLKRPQFGTSSLALIAKREIRQRTNSRAFRIATILTMLAAFAYVLVPHLTASKAGPQSVGIESSAPKSVLEAFQIASTEIGVHIRIETIASSSQLEKEVRSQAISVGYSPSKRFLINSASTSSSSYVLANRTANVLATINAQDQAGLTKSQLYIINHPAPFSITSLTPSKAPNQGAQKAAIFELILMYVLLSQYSSWVMFGIIEEKSTRVIEVLLSIVRPIQLLTGKIAGIAVVALIHATLLILSLIVGLAVIGVSPTSVVSGSLLVTGPIWFIAGYGFYATLFASVGSMVSRVEDAQAVSFPLVLPMLAGYGLGFFEVASSSPSLLAKVLVFIPGVSPFLAPVLFSLGKISLAYFIGSIAVSIIATVLVARIGARIYIASILRIGARVKFSELGPMVLRRSKGHDSKKLHQLPPL</sequence>
<dbReference type="PANTHER" id="PTHR43471:SF3">
    <property type="entry name" value="ABC TRANSPORTER PERMEASE PROTEIN NATB"/>
    <property type="match status" value="1"/>
</dbReference>
<feature type="transmembrane region" description="Helical" evidence="5">
    <location>
        <begin position="353"/>
        <end position="376"/>
    </location>
</feature>
<keyword evidence="3 5" id="KW-1133">Transmembrane helix</keyword>
<feature type="transmembrane region" description="Helical" evidence="5">
    <location>
        <begin position="327"/>
        <end position="347"/>
    </location>
</feature>
<feature type="transmembrane region" description="Helical" evidence="5">
    <location>
        <begin position="29"/>
        <end position="47"/>
    </location>
</feature>
<dbReference type="RefSeq" id="WP_052606304.1">
    <property type="nucleotide sequence ID" value="NZ_JXYS01000080.1"/>
</dbReference>
<dbReference type="OrthoDB" id="3268959at2"/>
<evidence type="ECO:0000313" key="8">
    <source>
        <dbReference type="Proteomes" id="UP000032360"/>
    </source>
</evidence>
<proteinExistence type="predicted"/>
<comment type="caution">
    <text evidence="7">The sequence shown here is derived from an EMBL/GenBank/DDBJ whole genome shotgun (WGS) entry which is preliminary data.</text>
</comment>
<dbReference type="GO" id="GO:0016020">
    <property type="term" value="C:membrane"/>
    <property type="evidence" value="ECO:0007669"/>
    <property type="project" value="UniProtKB-SubCell"/>
</dbReference>
<evidence type="ECO:0000256" key="3">
    <source>
        <dbReference type="ARBA" id="ARBA00022989"/>
    </source>
</evidence>
<organism evidence="7 8">
    <name type="scientific">Acidithrix ferrooxidans</name>
    <dbReference type="NCBI Taxonomy" id="1280514"/>
    <lineage>
        <taxon>Bacteria</taxon>
        <taxon>Bacillati</taxon>
        <taxon>Actinomycetota</taxon>
        <taxon>Acidimicrobiia</taxon>
        <taxon>Acidimicrobiales</taxon>
        <taxon>Acidimicrobiaceae</taxon>
        <taxon>Acidithrix</taxon>
    </lineage>
</organism>
<dbReference type="Proteomes" id="UP000032360">
    <property type="component" value="Unassembled WGS sequence"/>
</dbReference>